<feature type="transmembrane region" description="Helical" evidence="6">
    <location>
        <begin position="173"/>
        <end position="197"/>
    </location>
</feature>
<evidence type="ECO:0000256" key="5">
    <source>
        <dbReference type="ARBA" id="ARBA00023136"/>
    </source>
</evidence>
<gene>
    <name evidence="7" type="ORF">METZ01_LOCUS203854</name>
</gene>
<evidence type="ECO:0000256" key="1">
    <source>
        <dbReference type="ARBA" id="ARBA00004651"/>
    </source>
</evidence>
<name>A0A382EJW7_9ZZZZ</name>
<accession>A0A382EJW7</accession>
<dbReference type="EMBL" id="UINC01044910">
    <property type="protein sequence ID" value="SVB51000.1"/>
    <property type="molecule type" value="Genomic_DNA"/>
</dbReference>
<proteinExistence type="predicted"/>
<evidence type="ECO:0008006" key="8">
    <source>
        <dbReference type="Google" id="ProtNLM"/>
    </source>
</evidence>
<dbReference type="PANTHER" id="PTHR39087:SF2">
    <property type="entry name" value="UPF0104 MEMBRANE PROTEIN MJ1595"/>
    <property type="match status" value="1"/>
</dbReference>
<feature type="transmembrane region" description="Helical" evidence="6">
    <location>
        <begin position="6"/>
        <end position="23"/>
    </location>
</feature>
<reference evidence="7" key="1">
    <citation type="submission" date="2018-05" db="EMBL/GenBank/DDBJ databases">
        <authorList>
            <person name="Lanie J.A."/>
            <person name="Ng W.-L."/>
            <person name="Kazmierczak K.M."/>
            <person name="Andrzejewski T.M."/>
            <person name="Davidsen T.M."/>
            <person name="Wayne K.J."/>
            <person name="Tettelin H."/>
            <person name="Glass J.I."/>
            <person name="Rusch D."/>
            <person name="Podicherti R."/>
            <person name="Tsui H.-C.T."/>
            <person name="Winkler M.E."/>
        </authorList>
    </citation>
    <scope>NUCLEOTIDE SEQUENCE</scope>
</reference>
<organism evidence="7">
    <name type="scientific">marine metagenome</name>
    <dbReference type="NCBI Taxonomy" id="408172"/>
    <lineage>
        <taxon>unclassified sequences</taxon>
        <taxon>metagenomes</taxon>
        <taxon>ecological metagenomes</taxon>
    </lineage>
</organism>
<protein>
    <recommendedName>
        <fullName evidence="8">Flippase-like domain-containing protein</fullName>
    </recommendedName>
</protein>
<evidence type="ECO:0000313" key="7">
    <source>
        <dbReference type="EMBL" id="SVB51000.1"/>
    </source>
</evidence>
<dbReference type="Pfam" id="PF03706">
    <property type="entry name" value="LPG_synthase_TM"/>
    <property type="match status" value="1"/>
</dbReference>
<feature type="non-terminal residue" evidence="7">
    <location>
        <position position="1"/>
    </location>
</feature>
<keyword evidence="3 6" id="KW-0812">Transmembrane</keyword>
<evidence type="ECO:0000256" key="2">
    <source>
        <dbReference type="ARBA" id="ARBA00022475"/>
    </source>
</evidence>
<dbReference type="InterPro" id="IPR022791">
    <property type="entry name" value="L-PG_synthase/AglD"/>
</dbReference>
<keyword evidence="4 6" id="KW-1133">Transmembrane helix</keyword>
<evidence type="ECO:0000256" key="3">
    <source>
        <dbReference type="ARBA" id="ARBA00022692"/>
    </source>
</evidence>
<feature type="transmembrane region" description="Helical" evidence="6">
    <location>
        <begin position="35"/>
        <end position="59"/>
    </location>
</feature>
<feature type="transmembrane region" description="Helical" evidence="6">
    <location>
        <begin position="134"/>
        <end position="152"/>
    </location>
</feature>
<dbReference type="PANTHER" id="PTHR39087">
    <property type="entry name" value="UPF0104 MEMBRANE PROTEIN MJ1595"/>
    <property type="match status" value="1"/>
</dbReference>
<evidence type="ECO:0000256" key="6">
    <source>
        <dbReference type="SAM" id="Phobius"/>
    </source>
</evidence>
<comment type="subcellular location">
    <subcellularLocation>
        <location evidence="1">Cell membrane</location>
        <topology evidence="1">Multi-pass membrane protein</topology>
    </subcellularLocation>
</comment>
<feature type="transmembrane region" description="Helical" evidence="6">
    <location>
        <begin position="103"/>
        <end position="122"/>
    </location>
</feature>
<sequence length="241" mass="25471">YDGVTLLAFAAVSAPVLFLLGQLDGGGGLSRTAWVLIGGLMVALFLGALGFLTCLSVVPRFMDLVQWCTGIIPARWGRSQVQGLVLTFVAGLKVLSSPKQHMALFLFSLPVWLFEASTYFLIGYSFGIDQLFGSVWTFILVVLLLTATSNLATSLPSAIGGIGPFEVVAQQTLLAMGVGASVGAAYAGFVHLIALWLPVNLLGLALAWKQNLSIKQLIGAGDVPEPKPDAEWIGPPSEELP</sequence>
<keyword evidence="5 6" id="KW-0472">Membrane</keyword>
<evidence type="ECO:0000256" key="4">
    <source>
        <dbReference type="ARBA" id="ARBA00022989"/>
    </source>
</evidence>
<dbReference type="AlphaFoldDB" id="A0A382EJW7"/>
<keyword evidence="2" id="KW-1003">Cell membrane</keyword>
<dbReference type="GO" id="GO:0005886">
    <property type="term" value="C:plasma membrane"/>
    <property type="evidence" value="ECO:0007669"/>
    <property type="project" value="UniProtKB-SubCell"/>
</dbReference>